<dbReference type="Proteomes" id="UP000256838">
    <property type="component" value="Unassembled WGS sequence"/>
</dbReference>
<keyword evidence="7 8" id="KW-0472">Membrane</keyword>
<dbReference type="InterPro" id="IPR001851">
    <property type="entry name" value="ABC_transp_permease"/>
</dbReference>
<keyword evidence="4" id="KW-0997">Cell inner membrane</keyword>
<keyword evidence="3" id="KW-1003">Cell membrane</keyword>
<reference evidence="9 10" key="1">
    <citation type="submission" date="2018-08" db="EMBL/GenBank/DDBJ databases">
        <title>Paraburkholderia sp. DHOM06 isolated from forest soil.</title>
        <authorList>
            <person name="Gao Z.-H."/>
            <person name="Qiu L.-H."/>
        </authorList>
    </citation>
    <scope>NUCLEOTIDE SEQUENCE [LARGE SCALE GENOMIC DNA]</scope>
    <source>
        <strain evidence="9 10">DHOM06</strain>
    </source>
</reference>
<dbReference type="PANTHER" id="PTHR32196:SF21">
    <property type="entry name" value="ABC TRANSPORTER PERMEASE PROTEIN YPHD-RELATED"/>
    <property type="match status" value="1"/>
</dbReference>
<accession>A0A3D8K5D1</accession>
<evidence type="ECO:0000256" key="4">
    <source>
        <dbReference type="ARBA" id="ARBA00022519"/>
    </source>
</evidence>
<comment type="subcellular location">
    <subcellularLocation>
        <location evidence="1">Cell membrane</location>
        <topology evidence="1">Multi-pass membrane protein</topology>
    </subcellularLocation>
</comment>
<protein>
    <submittedName>
        <fullName evidence="9">ABC transporter permease</fullName>
    </submittedName>
</protein>
<gene>
    <name evidence="9" type="ORF">DWV00_04970</name>
</gene>
<evidence type="ECO:0000256" key="6">
    <source>
        <dbReference type="ARBA" id="ARBA00022989"/>
    </source>
</evidence>
<feature type="transmembrane region" description="Helical" evidence="8">
    <location>
        <begin position="224"/>
        <end position="244"/>
    </location>
</feature>
<feature type="transmembrane region" description="Helical" evidence="8">
    <location>
        <begin position="54"/>
        <end position="72"/>
    </location>
</feature>
<keyword evidence="6 8" id="KW-1133">Transmembrane helix</keyword>
<comment type="caution">
    <text evidence="9">The sequence shown here is derived from an EMBL/GenBank/DDBJ whole genome shotgun (WGS) entry which is preliminary data.</text>
</comment>
<evidence type="ECO:0000256" key="5">
    <source>
        <dbReference type="ARBA" id="ARBA00022692"/>
    </source>
</evidence>
<feature type="transmembrane region" description="Helical" evidence="8">
    <location>
        <begin position="16"/>
        <end position="34"/>
    </location>
</feature>
<feature type="transmembrane region" description="Helical" evidence="8">
    <location>
        <begin position="281"/>
        <end position="299"/>
    </location>
</feature>
<evidence type="ECO:0000256" key="3">
    <source>
        <dbReference type="ARBA" id="ARBA00022475"/>
    </source>
</evidence>
<feature type="transmembrane region" description="Helical" evidence="8">
    <location>
        <begin position="135"/>
        <end position="153"/>
    </location>
</feature>
<proteinExistence type="predicted"/>
<dbReference type="GO" id="GO:0022857">
    <property type="term" value="F:transmembrane transporter activity"/>
    <property type="evidence" value="ECO:0007669"/>
    <property type="project" value="InterPro"/>
</dbReference>
<evidence type="ECO:0000313" key="9">
    <source>
        <dbReference type="EMBL" id="RDU99771.1"/>
    </source>
</evidence>
<dbReference type="RefSeq" id="WP_115532441.1">
    <property type="nucleotide sequence ID" value="NZ_QRGA01000003.1"/>
</dbReference>
<dbReference type="PANTHER" id="PTHR32196">
    <property type="entry name" value="ABC TRANSPORTER PERMEASE PROTEIN YPHD-RELATED-RELATED"/>
    <property type="match status" value="1"/>
</dbReference>
<evidence type="ECO:0000256" key="1">
    <source>
        <dbReference type="ARBA" id="ARBA00004651"/>
    </source>
</evidence>
<dbReference type="OrthoDB" id="7947581at2"/>
<dbReference type="Pfam" id="PF02653">
    <property type="entry name" value="BPD_transp_2"/>
    <property type="match status" value="1"/>
</dbReference>
<feature type="transmembrane region" description="Helical" evidence="8">
    <location>
        <begin position="102"/>
        <end position="128"/>
    </location>
</feature>
<name>A0A3D8K5D1_9BURK</name>
<dbReference type="AlphaFoldDB" id="A0A3D8K5D1"/>
<evidence type="ECO:0000256" key="7">
    <source>
        <dbReference type="ARBA" id="ARBA00023136"/>
    </source>
</evidence>
<keyword evidence="10" id="KW-1185">Reference proteome</keyword>
<evidence type="ECO:0000313" key="10">
    <source>
        <dbReference type="Proteomes" id="UP000256838"/>
    </source>
</evidence>
<organism evidence="9 10">
    <name type="scientific">Trinickia dinghuensis</name>
    <dbReference type="NCBI Taxonomy" id="2291023"/>
    <lineage>
        <taxon>Bacteria</taxon>
        <taxon>Pseudomonadati</taxon>
        <taxon>Pseudomonadota</taxon>
        <taxon>Betaproteobacteria</taxon>
        <taxon>Burkholderiales</taxon>
        <taxon>Burkholderiaceae</taxon>
        <taxon>Trinickia</taxon>
    </lineage>
</organism>
<feature type="transmembrane region" description="Helical" evidence="8">
    <location>
        <begin position="256"/>
        <end position="274"/>
    </location>
</feature>
<evidence type="ECO:0000256" key="8">
    <source>
        <dbReference type="SAM" id="Phobius"/>
    </source>
</evidence>
<dbReference type="GO" id="GO:0005886">
    <property type="term" value="C:plasma membrane"/>
    <property type="evidence" value="ECO:0007669"/>
    <property type="project" value="UniProtKB-SubCell"/>
</dbReference>
<feature type="transmembrane region" description="Helical" evidence="8">
    <location>
        <begin position="173"/>
        <end position="195"/>
    </location>
</feature>
<keyword evidence="5 8" id="KW-0812">Transmembrane</keyword>
<dbReference type="EMBL" id="QRGA01000003">
    <property type="protein sequence ID" value="RDU99771.1"/>
    <property type="molecule type" value="Genomic_DNA"/>
</dbReference>
<keyword evidence="2" id="KW-0813">Transport</keyword>
<evidence type="ECO:0000256" key="2">
    <source>
        <dbReference type="ARBA" id="ARBA00022448"/>
    </source>
</evidence>
<feature type="transmembrane region" description="Helical" evidence="8">
    <location>
        <begin position="79"/>
        <end position="96"/>
    </location>
</feature>
<sequence length="354" mass="37203">MKGSFVIGKWFGDRQLNFLLGVNVLVVIVAVWLSHGQFVDIDNLQSMGSQLPEVGLLALGIMLSMLSGNGGIDLSGVGLANLAGMIAALVVPKWVSGDDAPVLYTTLFCVIVVAMGLLGGLINGLVIARLRLTPILCTLGTQLVFTGFAVALSNGASVHVDYVEPLADIGNGAVFQVPISFCIFIAAVILLGWLLKRTPFGLRLYLMGTNQRAAFYAGIGRERMLIATYTMCGLLASLAGLVSVSHTLSAKWDYGSSYLLIAILIAVMGGVNPAGGYGRIVCVFFAATVLQLLSSLFNLLGVSQFFGDCTWGFLLLVSLAFADGEQLHAIFTFGRAGTAQRAPDGKRGSGKASG</sequence>
<dbReference type="CDD" id="cd06579">
    <property type="entry name" value="TM_PBP1_transp_AraH_like"/>
    <property type="match status" value="1"/>
</dbReference>